<dbReference type="RefSeq" id="WP_310768030.1">
    <property type="nucleotide sequence ID" value="NZ_CP134050.1"/>
</dbReference>
<dbReference type="Gene3D" id="3.40.50.2000">
    <property type="entry name" value="Glycogen Phosphorylase B"/>
    <property type="match status" value="1"/>
</dbReference>
<feature type="domain" description="Glycosyl transferase family 28 C-terminal" evidence="5">
    <location>
        <begin position="222"/>
        <end position="356"/>
    </location>
</feature>
<evidence type="ECO:0000259" key="5">
    <source>
        <dbReference type="Pfam" id="PF04101"/>
    </source>
</evidence>
<feature type="domain" description="Diacylglycerol glucosyltransferase N-terminal" evidence="6">
    <location>
        <begin position="15"/>
        <end position="177"/>
    </location>
</feature>
<evidence type="ECO:0000256" key="3">
    <source>
        <dbReference type="ARBA" id="ARBA00022676"/>
    </source>
</evidence>
<dbReference type="InterPro" id="IPR050519">
    <property type="entry name" value="Glycosyltransf_28_UgtP"/>
</dbReference>
<dbReference type="InterPro" id="IPR007235">
    <property type="entry name" value="Glyco_trans_28_C"/>
</dbReference>
<proteinExistence type="inferred from homology"/>
<sequence>MKKILIFSASIGNGHNQAARAMQESLAENGYTSMIIDTLEYISPTFHKILLESYMNLLRLSPKMWGRIYHNTEKSRFFDMNVLMNKLLANKLKKLINSVQPDAFIATHPFASCMLSVLKGRNDWKEPIYTIITDYTIHPSWINHHINYYFIGHEQLYYLVDLYRQDHQKFIPMGIPIMRKFRLPLDAEQIRQKLGLKPEQKSMILSGGGLGLGSMEKVLDGLEQMDIPLKVFIMTGTNEKLYRKVSSRTYRHEVVPLKFINNFHEYLETADLIVTKSGGLTSAEVMSKRVPMIIYNPLPGQEERNSHFLLNNGCAVHANLSEQLIYFIEELLYSTSKVDYMRRMAQKIAKPDAAQRIAEFIRDDMSMMQSQEGLQLP</sequence>
<name>A0ABY9T4L6_BREBE</name>
<keyword evidence="4" id="KW-0808">Transferase</keyword>
<reference evidence="7 8" key="1">
    <citation type="submission" date="2023-09" db="EMBL/GenBank/DDBJ databases">
        <title>Complete Genome and Methylome dissection of Bacillus brevis NEB573 original source of BbsI restriction endonuclease.</title>
        <authorList>
            <person name="Fomenkov A."/>
            <person name="Roberts R.D."/>
        </authorList>
    </citation>
    <scope>NUCLEOTIDE SEQUENCE [LARGE SCALE GENOMIC DNA]</scope>
    <source>
        <strain evidence="7 8">NEB573</strain>
    </source>
</reference>
<evidence type="ECO:0000256" key="4">
    <source>
        <dbReference type="ARBA" id="ARBA00022679"/>
    </source>
</evidence>
<dbReference type="PANTHER" id="PTHR43025">
    <property type="entry name" value="MONOGALACTOSYLDIACYLGLYCEROL SYNTHASE"/>
    <property type="match status" value="1"/>
</dbReference>
<gene>
    <name evidence="7" type="ORF">RGB73_01240</name>
</gene>
<keyword evidence="8" id="KW-1185">Reference proteome</keyword>
<evidence type="ECO:0000259" key="6">
    <source>
        <dbReference type="Pfam" id="PF06925"/>
    </source>
</evidence>
<comment type="subcellular location">
    <subcellularLocation>
        <location evidence="1">Membrane</location>
    </subcellularLocation>
</comment>
<dbReference type="EMBL" id="CP134050">
    <property type="protein sequence ID" value="WNC15040.1"/>
    <property type="molecule type" value="Genomic_DNA"/>
</dbReference>
<evidence type="ECO:0000256" key="2">
    <source>
        <dbReference type="ARBA" id="ARBA00006962"/>
    </source>
</evidence>
<accession>A0ABY9T4L6</accession>
<protein>
    <submittedName>
        <fullName evidence="7">Glycosyltransferase</fullName>
    </submittedName>
</protein>
<dbReference type="InterPro" id="IPR009695">
    <property type="entry name" value="Diacylglyc_glucosyltr_N"/>
</dbReference>
<comment type="similarity">
    <text evidence="2">Belongs to the glycosyltransferase 28 family.</text>
</comment>
<evidence type="ECO:0000313" key="8">
    <source>
        <dbReference type="Proteomes" id="UP001256827"/>
    </source>
</evidence>
<dbReference type="Pfam" id="PF04101">
    <property type="entry name" value="Glyco_tran_28_C"/>
    <property type="match status" value="1"/>
</dbReference>
<dbReference type="SUPFAM" id="SSF53756">
    <property type="entry name" value="UDP-Glycosyltransferase/glycogen phosphorylase"/>
    <property type="match status" value="1"/>
</dbReference>
<organism evidence="7 8">
    <name type="scientific">Brevibacillus brevis</name>
    <name type="common">Bacillus brevis</name>
    <dbReference type="NCBI Taxonomy" id="1393"/>
    <lineage>
        <taxon>Bacteria</taxon>
        <taxon>Bacillati</taxon>
        <taxon>Bacillota</taxon>
        <taxon>Bacilli</taxon>
        <taxon>Bacillales</taxon>
        <taxon>Paenibacillaceae</taxon>
        <taxon>Brevibacillus</taxon>
    </lineage>
</organism>
<keyword evidence="3" id="KW-0328">Glycosyltransferase</keyword>
<dbReference type="Proteomes" id="UP001256827">
    <property type="component" value="Chromosome"/>
</dbReference>
<dbReference type="PANTHER" id="PTHR43025:SF3">
    <property type="entry name" value="MONOGALACTOSYLDIACYLGLYCEROL SYNTHASE 1, CHLOROPLASTIC"/>
    <property type="match status" value="1"/>
</dbReference>
<dbReference type="Pfam" id="PF06925">
    <property type="entry name" value="MGDG_synth"/>
    <property type="match status" value="1"/>
</dbReference>
<evidence type="ECO:0000256" key="1">
    <source>
        <dbReference type="ARBA" id="ARBA00004370"/>
    </source>
</evidence>
<evidence type="ECO:0000313" key="7">
    <source>
        <dbReference type="EMBL" id="WNC15040.1"/>
    </source>
</evidence>